<dbReference type="EMBL" id="JANIBK010000086">
    <property type="protein sequence ID" value="MCQ8129632.1"/>
    <property type="molecule type" value="Genomic_DNA"/>
</dbReference>
<dbReference type="InterPro" id="IPR027383">
    <property type="entry name" value="Znf_put"/>
</dbReference>
<protein>
    <submittedName>
        <fullName evidence="2">Zf-HC2 domain-containing protein</fullName>
    </submittedName>
</protein>
<sequence>MRSCREISALVSRGLDNPLDWRERLEIRLHTAMCPSCRNFQRQTQFMRKAARRFGADLETRFGKKS</sequence>
<dbReference type="Pfam" id="PF13490">
    <property type="entry name" value="zf-HC2"/>
    <property type="match status" value="1"/>
</dbReference>
<feature type="domain" description="Putative zinc-finger" evidence="1">
    <location>
        <begin position="4"/>
        <end position="38"/>
    </location>
</feature>
<comment type="caution">
    <text evidence="2">The sequence shown here is derived from an EMBL/GenBank/DDBJ whole genome shotgun (WGS) entry which is preliminary data.</text>
</comment>
<evidence type="ECO:0000313" key="2">
    <source>
        <dbReference type="EMBL" id="MCQ8129632.1"/>
    </source>
</evidence>
<name>A0ABT1U700_9GAMM</name>
<reference evidence="2 3" key="1">
    <citation type="submission" date="2022-07" db="EMBL/GenBank/DDBJ databases">
        <title>Methylomonas rivi sp. nov., Methylomonas rosea sp. nov., Methylomonas aureus sp. nov. and Methylomonas subterranea sp. nov., four novel methanotrophs isolated from a freshwater creek and the deep terrestrial subsurface.</title>
        <authorList>
            <person name="Abin C."/>
            <person name="Sankaranarayanan K."/>
            <person name="Garner C."/>
            <person name="Sindelar R."/>
            <person name="Kotary K."/>
            <person name="Garner R."/>
            <person name="Barclay S."/>
            <person name="Lawson P."/>
            <person name="Krumholz L."/>
        </authorList>
    </citation>
    <scope>NUCLEOTIDE SEQUENCE [LARGE SCALE GENOMIC DNA]</scope>
    <source>
        <strain evidence="2 3">WSC-6</strain>
    </source>
</reference>
<organism evidence="2 3">
    <name type="scientific">Methylomonas rivi</name>
    <dbReference type="NCBI Taxonomy" id="2952226"/>
    <lineage>
        <taxon>Bacteria</taxon>
        <taxon>Pseudomonadati</taxon>
        <taxon>Pseudomonadota</taxon>
        <taxon>Gammaproteobacteria</taxon>
        <taxon>Methylococcales</taxon>
        <taxon>Methylococcaceae</taxon>
        <taxon>Methylomonas</taxon>
    </lineage>
</organism>
<dbReference type="Proteomes" id="UP001524586">
    <property type="component" value="Unassembled WGS sequence"/>
</dbReference>
<keyword evidence="3" id="KW-1185">Reference proteome</keyword>
<evidence type="ECO:0000313" key="3">
    <source>
        <dbReference type="Proteomes" id="UP001524586"/>
    </source>
</evidence>
<evidence type="ECO:0000259" key="1">
    <source>
        <dbReference type="Pfam" id="PF13490"/>
    </source>
</evidence>
<proteinExistence type="predicted"/>
<dbReference type="RefSeq" id="WP_256616064.1">
    <property type="nucleotide sequence ID" value="NZ_JANIBK010000086.1"/>
</dbReference>
<gene>
    <name evidence="2" type="ORF">NP596_14305</name>
</gene>
<accession>A0ABT1U700</accession>